<evidence type="ECO:0000256" key="3">
    <source>
        <dbReference type="ARBA" id="ARBA00022771"/>
    </source>
</evidence>
<dbReference type="Proteomes" id="UP001381693">
    <property type="component" value="Unassembled WGS sequence"/>
</dbReference>
<feature type="non-terminal residue" evidence="10">
    <location>
        <position position="1"/>
    </location>
</feature>
<feature type="domain" description="C2H2-type" evidence="9">
    <location>
        <begin position="414"/>
        <end position="443"/>
    </location>
</feature>
<evidence type="ECO:0000256" key="8">
    <source>
        <dbReference type="SAM" id="MobiDB-lite"/>
    </source>
</evidence>
<keyword evidence="4" id="KW-0862">Zinc</keyword>
<dbReference type="PANTHER" id="PTHR23235">
    <property type="entry name" value="KRUEPPEL-LIKE TRANSCRIPTION FACTOR"/>
    <property type="match status" value="1"/>
</dbReference>
<evidence type="ECO:0000259" key="9">
    <source>
        <dbReference type="PROSITE" id="PS50157"/>
    </source>
</evidence>
<dbReference type="Gene3D" id="3.30.160.60">
    <property type="entry name" value="Classic Zinc Finger"/>
    <property type="match status" value="3"/>
</dbReference>
<feature type="domain" description="C2H2-type" evidence="9">
    <location>
        <begin position="384"/>
        <end position="413"/>
    </location>
</feature>
<dbReference type="Pfam" id="PF00096">
    <property type="entry name" value="zf-C2H2"/>
    <property type="match status" value="3"/>
</dbReference>
<feature type="compositionally biased region" description="Polar residues" evidence="8">
    <location>
        <begin position="54"/>
        <end position="64"/>
    </location>
</feature>
<evidence type="ECO:0000256" key="5">
    <source>
        <dbReference type="ARBA" id="ARBA00023015"/>
    </source>
</evidence>
<feature type="compositionally biased region" description="Basic and acidic residues" evidence="8">
    <location>
        <begin position="68"/>
        <end position="78"/>
    </location>
</feature>
<evidence type="ECO:0000313" key="10">
    <source>
        <dbReference type="EMBL" id="KAK7007279.1"/>
    </source>
</evidence>
<dbReference type="AlphaFoldDB" id="A0AAN8ZNH4"/>
<reference evidence="10 11" key="1">
    <citation type="submission" date="2023-11" db="EMBL/GenBank/DDBJ databases">
        <title>Halocaridina rubra genome assembly.</title>
        <authorList>
            <person name="Smith C."/>
        </authorList>
    </citation>
    <scope>NUCLEOTIDE SEQUENCE [LARGE SCALE GENOMIC DNA]</scope>
    <source>
        <strain evidence="10">EP-1</strain>
        <tissue evidence="10">Whole</tissue>
    </source>
</reference>
<dbReference type="InterPro" id="IPR036236">
    <property type="entry name" value="Znf_C2H2_sf"/>
</dbReference>
<dbReference type="PROSITE" id="PS00028">
    <property type="entry name" value="ZINC_FINGER_C2H2_1"/>
    <property type="match status" value="3"/>
</dbReference>
<sequence length="469" mass="52265">VWSGGSVYATAPETSWSAGLHGVTGHFPFHHDPRHHLPPPRPSHITHSIHHQPPQVQEQSQHGQTADGHTHLPEDRLPHSSAPPWHQNMVAGPEPPTAGAIEALCRNDLQTHLEDQTTTAYYGDPKKAATLTGKSSDCGAANDNFSHFNRGTEIADKIRSSFSSTHGEYERNPFHSAPQVTSSGDKDPLQMLPETRIKLESPCLPEGVTNSASQSPCVPTRHDYNANLPIFHQQLPNPQQPSAFQPGLPAFTMVQSHQQTYQAISNQQYPLQHPQAPHQQPQHQQYQHPGGVSPWSASYQGGESSAYGGDQHYNIYARSVYIQGAPQYPYPTYPTITPSPAGPPRRPGVPQPILPPPGVSAPTLATPMKARRRRRWTRRKSIVHTCSHTGCAKTYAKSSHLKAHMRTHTGEKPYTCDWKGCGWKFARSDELTRHYRKHTGDRPFQCRLCERAFSRSDHLSLHMKRHMAL</sequence>
<evidence type="ECO:0000256" key="4">
    <source>
        <dbReference type="ARBA" id="ARBA00022833"/>
    </source>
</evidence>
<feature type="region of interest" description="Disordered" evidence="8">
    <location>
        <begin position="165"/>
        <end position="186"/>
    </location>
</feature>
<feature type="region of interest" description="Disordered" evidence="8">
    <location>
        <begin position="27"/>
        <end position="94"/>
    </location>
</feature>
<dbReference type="GO" id="GO:0000978">
    <property type="term" value="F:RNA polymerase II cis-regulatory region sequence-specific DNA binding"/>
    <property type="evidence" value="ECO:0007669"/>
    <property type="project" value="TreeGrafter"/>
</dbReference>
<keyword evidence="6" id="KW-0804">Transcription</keyword>
<keyword evidence="11" id="KW-1185">Reference proteome</keyword>
<feature type="region of interest" description="Disordered" evidence="8">
    <location>
        <begin position="356"/>
        <end position="377"/>
    </location>
</feature>
<keyword evidence="3 7" id="KW-0863">Zinc-finger</keyword>
<comment type="caution">
    <text evidence="10">The sequence shown here is derived from an EMBL/GenBank/DDBJ whole genome shotgun (WGS) entry which is preliminary data.</text>
</comment>
<evidence type="ECO:0000256" key="2">
    <source>
        <dbReference type="ARBA" id="ARBA00022737"/>
    </source>
</evidence>
<feature type="region of interest" description="Disordered" evidence="8">
    <location>
        <begin position="269"/>
        <end position="304"/>
    </location>
</feature>
<keyword evidence="2" id="KW-0677">Repeat</keyword>
<organism evidence="10 11">
    <name type="scientific">Halocaridina rubra</name>
    <name type="common">Hawaiian red shrimp</name>
    <dbReference type="NCBI Taxonomy" id="373956"/>
    <lineage>
        <taxon>Eukaryota</taxon>
        <taxon>Metazoa</taxon>
        <taxon>Ecdysozoa</taxon>
        <taxon>Arthropoda</taxon>
        <taxon>Crustacea</taxon>
        <taxon>Multicrustacea</taxon>
        <taxon>Malacostraca</taxon>
        <taxon>Eumalacostraca</taxon>
        <taxon>Eucarida</taxon>
        <taxon>Decapoda</taxon>
        <taxon>Pleocyemata</taxon>
        <taxon>Caridea</taxon>
        <taxon>Atyoidea</taxon>
        <taxon>Atyidae</taxon>
        <taxon>Halocaridina</taxon>
    </lineage>
</organism>
<dbReference type="GO" id="GO:0008270">
    <property type="term" value="F:zinc ion binding"/>
    <property type="evidence" value="ECO:0007669"/>
    <property type="project" value="UniProtKB-KW"/>
</dbReference>
<gene>
    <name evidence="10" type="primary">KLF1_3</name>
    <name evidence="10" type="ORF">SK128_022654</name>
</gene>
<feature type="domain" description="C2H2-type" evidence="9">
    <location>
        <begin position="444"/>
        <end position="469"/>
    </location>
</feature>
<evidence type="ECO:0000256" key="1">
    <source>
        <dbReference type="ARBA" id="ARBA00022723"/>
    </source>
</evidence>
<proteinExistence type="predicted"/>
<dbReference type="GO" id="GO:0000981">
    <property type="term" value="F:DNA-binding transcription factor activity, RNA polymerase II-specific"/>
    <property type="evidence" value="ECO:0007669"/>
    <property type="project" value="TreeGrafter"/>
</dbReference>
<dbReference type="EMBL" id="JAXCGZ010023615">
    <property type="protein sequence ID" value="KAK7007279.1"/>
    <property type="molecule type" value="Genomic_DNA"/>
</dbReference>
<dbReference type="PANTHER" id="PTHR23235:SF156">
    <property type="entry name" value="KRUPPEL-LIKE FACTOR 18"/>
    <property type="match status" value="1"/>
</dbReference>
<accession>A0AAN8ZNH4</accession>
<name>A0AAN8ZNH4_HALRR</name>
<dbReference type="FunFam" id="3.30.160.60:FF:000032">
    <property type="entry name" value="Krueppel-like factor 4"/>
    <property type="match status" value="1"/>
</dbReference>
<keyword evidence="5" id="KW-0805">Transcription regulation</keyword>
<keyword evidence="1" id="KW-0479">Metal-binding</keyword>
<evidence type="ECO:0000256" key="6">
    <source>
        <dbReference type="ARBA" id="ARBA00023163"/>
    </source>
</evidence>
<dbReference type="SMART" id="SM00355">
    <property type="entry name" value="ZnF_C2H2"/>
    <property type="match status" value="3"/>
</dbReference>
<evidence type="ECO:0000313" key="11">
    <source>
        <dbReference type="Proteomes" id="UP001381693"/>
    </source>
</evidence>
<evidence type="ECO:0000256" key="7">
    <source>
        <dbReference type="PROSITE-ProRule" id="PRU00042"/>
    </source>
</evidence>
<protein>
    <submittedName>
        <fullName evidence="10">Zinc finger protein Klf1</fullName>
    </submittedName>
</protein>
<dbReference type="InterPro" id="IPR013087">
    <property type="entry name" value="Znf_C2H2_type"/>
</dbReference>
<dbReference type="PROSITE" id="PS50157">
    <property type="entry name" value="ZINC_FINGER_C2H2_2"/>
    <property type="match status" value="3"/>
</dbReference>
<feature type="compositionally biased region" description="Low complexity" evidence="8">
    <location>
        <begin position="269"/>
        <end position="289"/>
    </location>
</feature>
<dbReference type="SUPFAM" id="SSF57667">
    <property type="entry name" value="beta-beta-alpha zinc fingers"/>
    <property type="match status" value="2"/>
</dbReference>